<keyword evidence="3" id="KW-0479">Metal-binding</keyword>
<dbReference type="PANTHER" id="PTHR11228:SF7">
    <property type="entry name" value="PQQA PEPTIDE CYCLASE"/>
    <property type="match status" value="1"/>
</dbReference>
<organism evidence="7 8">
    <name type="scientific">Chelatococcus asaccharovorans</name>
    <dbReference type="NCBI Taxonomy" id="28210"/>
    <lineage>
        <taxon>Bacteria</taxon>
        <taxon>Pseudomonadati</taxon>
        <taxon>Pseudomonadota</taxon>
        <taxon>Alphaproteobacteria</taxon>
        <taxon>Hyphomicrobiales</taxon>
        <taxon>Chelatococcaceae</taxon>
        <taxon>Chelatococcus</taxon>
    </lineage>
</organism>
<dbReference type="SUPFAM" id="SSF102114">
    <property type="entry name" value="Radical SAM enzymes"/>
    <property type="match status" value="1"/>
</dbReference>
<evidence type="ECO:0000313" key="8">
    <source>
        <dbReference type="Proteomes" id="UP000248021"/>
    </source>
</evidence>
<dbReference type="SFLD" id="SFLDG01067">
    <property type="entry name" value="SPASM/twitch_domain_containing"/>
    <property type="match status" value="1"/>
</dbReference>
<dbReference type="Gene3D" id="3.20.20.70">
    <property type="entry name" value="Aldolase class I"/>
    <property type="match status" value="1"/>
</dbReference>
<evidence type="ECO:0000256" key="4">
    <source>
        <dbReference type="ARBA" id="ARBA00023004"/>
    </source>
</evidence>
<dbReference type="InterPro" id="IPR058240">
    <property type="entry name" value="rSAM_sf"/>
</dbReference>
<keyword evidence="4" id="KW-0408">Iron</keyword>
<dbReference type="OrthoDB" id="4501241at2"/>
<dbReference type="InterPro" id="IPR050377">
    <property type="entry name" value="Radical_SAM_PqqE_MftC-like"/>
</dbReference>
<protein>
    <submittedName>
        <fullName evidence="7">His-Xaa-Ser system radical SAM maturase HxsC</fullName>
    </submittedName>
</protein>
<dbReference type="InterPro" id="IPR007197">
    <property type="entry name" value="rSAM"/>
</dbReference>
<dbReference type="PANTHER" id="PTHR11228">
    <property type="entry name" value="RADICAL SAM DOMAIN PROTEIN"/>
    <property type="match status" value="1"/>
</dbReference>
<feature type="domain" description="Radical SAM core" evidence="6">
    <location>
        <begin position="84"/>
        <end position="302"/>
    </location>
</feature>
<dbReference type="InterPro" id="IPR013785">
    <property type="entry name" value="Aldolase_TIM"/>
</dbReference>
<name>A0A2V3TUG2_9HYPH</name>
<comment type="caution">
    <text evidence="7">The sequence shown here is derived from an EMBL/GenBank/DDBJ whole genome shotgun (WGS) entry which is preliminary data.</text>
</comment>
<dbReference type="CDD" id="cd01335">
    <property type="entry name" value="Radical_SAM"/>
    <property type="match status" value="1"/>
</dbReference>
<sequence>MIPMRLKAEIPPIVEPAVVRLRDSAAPPNEWADNQAYLIGREGSLRDYDFQGFSLRIDAPDNERLDGDVVLLLPQQNIAHRLIRAGSNHNTFLVTERCDQLCAMCSQPPKRHHVDLFPLFEQAAKLAPRGATVGLSGGEPTLYKQQLFRFLRVVHEERPDLRFHILSNGQHFNNADLETMRSLPHDQILWGIPLYAPDAVVHDEIVGKAGAFDALMAGFTLLLKAGAAIELRTVVMTTNAQDLPELAHFIATNLPYCSTWAIMQLEPIGYGRKNWDRLFFDSSVSFTPISRAINIAAARGIDASLYNFPLCTVPSAYRSFAPSTISDWKRKYLSFCDECSLRRICGGFFEWYDSNKGFMRAGAI</sequence>
<dbReference type="InterPro" id="IPR024032">
    <property type="entry name" value="rSAM_paired_HxsC"/>
</dbReference>
<gene>
    <name evidence="7" type="ORF">C7450_11936</name>
</gene>
<comment type="cofactor">
    <cofactor evidence="1">
        <name>[4Fe-4S] cluster</name>
        <dbReference type="ChEBI" id="CHEBI:49883"/>
    </cofactor>
</comment>
<accession>A0A2V3TUG2</accession>
<evidence type="ECO:0000256" key="3">
    <source>
        <dbReference type="ARBA" id="ARBA00022723"/>
    </source>
</evidence>
<evidence type="ECO:0000313" key="7">
    <source>
        <dbReference type="EMBL" id="PXW51599.1"/>
    </source>
</evidence>
<keyword evidence="8" id="KW-1185">Reference proteome</keyword>
<evidence type="ECO:0000256" key="5">
    <source>
        <dbReference type="ARBA" id="ARBA00023014"/>
    </source>
</evidence>
<evidence type="ECO:0000259" key="6">
    <source>
        <dbReference type="PROSITE" id="PS51918"/>
    </source>
</evidence>
<dbReference type="PROSITE" id="PS51918">
    <property type="entry name" value="RADICAL_SAM"/>
    <property type="match status" value="1"/>
</dbReference>
<evidence type="ECO:0000256" key="2">
    <source>
        <dbReference type="ARBA" id="ARBA00022691"/>
    </source>
</evidence>
<dbReference type="GO" id="GO:0046872">
    <property type="term" value="F:metal ion binding"/>
    <property type="evidence" value="ECO:0007669"/>
    <property type="project" value="UniProtKB-KW"/>
</dbReference>
<keyword evidence="2" id="KW-0949">S-adenosyl-L-methionine</keyword>
<dbReference type="SFLD" id="SFLDG01103">
    <property type="entry name" value="Uncharacterised_Radical_SAM_Su"/>
    <property type="match status" value="1"/>
</dbReference>
<dbReference type="Proteomes" id="UP000248021">
    <property type="component" value="Unassembled WGS sequence"/>
</dbReference>
<dbReference type="AlphaFoldDB" id="A0A2V3TUG2"/>
<proteinExistence type="predicted"/>
<dbReference type="GO" id="GO:0003824">
    <property type="term" value="F:catalytic activity"/>
    <property type="evidence" value="ECO:0007669"/>
    <property type="project" value="InterPro"/>
</dbReference>
<keyword evidence="5" id="KW-0411">Iron-sulfur</keyword>
<reference evidence="7 8" key="1">
    <citation type="submission" date="2018-05" db="EMBL/GenBank/DDBJ databases">
        <title>Genomic Encyclopedia of Type Strains, Phase IV (KMG-IV): sequencing the most valuable type-strain genomes for metagenomic binning, comparative biology and taxonomic classification.</title>
        <authorList>
            <person name="Goeker M."/>
        </authorList>
    </citation>
    <scope>NUCLEOTIDE SEQUENCE [LARGE SCALE GENOMIC DNA]</scope>
    <source>
        <strain evidence="7 8">DSM 6462</strain>
    </source>
</reference>
<dbReference type="GO" id="GO:0051536">
    <property type="term" value="F:iron-sulfur cluster binding"/>
    <property type="evidence" value="ECO:0007669"/>
    <property type="project" value="UniProtKB-KW"/>
</dbReference>
<dbReference type="Pfam" id="PF04055">
    <property type="entry name" value="Radical_SAM"/>
    <property type="match status" value="1"/>
</dbReference>
<dbReference type="NCBIfam" id="TIGR03977">
    <property type="entry name" value="rSAM_pair_HxsC"/>
    <property type="match status" value="1"/>
</dbReference>
<evidence type="ECO:0000256" key="1">
    <source>
        <dbReference type="ARBA" id="ARBA00001966"/>
    </source>
</evidence>
<dbReference type="EMBL" id="QJJK01000019">
    <property type="protein sequence ID" value="PXW51599.1"/>
    <property type="molecule type" value="Genomic_DNA"/>
</dbReference>
<dbReference type="SFLD" id="SFLDS00029">
    <property type="entry name" value="Radical_SAM"/>
    <property type="match status" value="1"/>
</dbReference>